<evidence type="ECO:0000256" key="1">
    <source>
        <dbReference type="SAM" id="SignalP"/>
    </source>
</evidence>
<dbReference type="Pfam" id="PF14135">
    <property type="entry name" value="DUF4302"/>
    <property type="match status" value="1"/>
</dbReference>
<dbReference type="RefSeq" id="WP_303280344.1">
    <property type="nucleotide sequence ID" value="NZ_BAABCZ010000016.1"/>
</dbReference>
<dbReference type="EMBL" id="JAUOEM010000001">
    <property type="protein sequence ID" value="MDO5985798.1"/>
    <property type="molecule type" value="Genomic_DNA"/>
</dbReference>
<feature type="chain" id="PRO_5045094684" evidence="1">
    <location>
        <begin position="26"/>
        <end position="447"/>
    </location>
</feature>
<keyword evidence="1" id="KW-0732">Signal</keyword>
<dbReference type="InterPro" id="IPR025396">
    <property type="entry name" value="DUF4302"/>
</dbReference>
<comment type="caution">
    <text evidence="2">The sequence shown here is derived from an EMBL/GenBank/DDBJ whole genome shotgun (WGS) entry which is preliminary data.</text>
</comment>
<evidence type="ECO:0000313" key="3">
    <source>
        <dbReference type="Proteomes" id="UP001176891"/>
    </source>
</evidence>
<organism evidence="2 3">
    <name type="scientific">Flavivirga amylovorans</name>
    <dbReference type="NCBI Taxonomy" id="870486"/>
    <lineage>
        <taxon>Bacteria</taxon>
        <taxon>Pseudomonadati</taxon>
        <taxon>Bacteroidota</taxon>
        <taxon>Flavobacteriia</taxon>
        <taxon>Flavobacteriales</taxon>
        <taxon>Flavobacteriaceae</taxon>
        <taxon>Flavivirga</taxon>
    </lineage>
</organism>
<dbReference type="Proteomes" id="UP001176891">
    <property type="component" value="Unassembled WGS sequence"/>
</dbReference>
<keyword evidence="3" id="KW-1185">Reference proteome</keyword>
<accession>A0ABT8WVW7</accession>
<evidence type="ECO:0000313" key="2">
    <source>
        <dbReference type="EMBL" id="MDO5985798.1"/>
    </source>
</evidence>
<protein>
    <submittedName>
        <fullName evidence="2">DUF4302 domain-containing protein</fullName>
    </submittedName>
</protein>
<feature type="signal peptide" evidence="1">
    <location>
        <begin position="1"/>
        <end position="25"/>
    </location>
</feature>
<proteinExistence type="predicted"/>
<reference evidence="2" key="1">
    <citation type="submission" date="2023-07" db="EMBL/GenBank/DDBJ databases">
        <title>Two novel species in the genus Flavivirga.</title>
        <authorList>
            <person name="Kwon K."/>
        </authorList>
    </citation>
    <scope>NUCLEOTIDE SEQUENCE</scope>
    <source>
        <strain evidence="2">KACC 14157</strain>
    </source>
</reference>
<name>A0ABT8WVW7_9FLAO</name>
<sequence>MKKIIYTTFNLFILTLVLNSCEVDAVDPVFDEPPALRIRKDIQELKTILLSEPQGFSGIYFPNNSVVGGINFHMQFTEDLRVKMTSDFKEDTALTDSRYDIIAGTNAAELIFTTGSRHITDLVQDGAQFFNTFFGANSFQYVGEENGVITFKEIRSDGIFKMSPSGFTDFDTESVASANTTYANRQEFISTPLATAFPFLSMEKDGEIQGYDLNYNQFNIYALPSGFDSNDSPVEEKFGVAFTETGIIISPAVEFNGIQFEEFTLDTSSGFEYISQVEGATAKIGYSNSPPTPLDIYGYDSENEAAVLNMDEPYKHSGPYNTFFESFSNDIFFNSSLPGLQITNVIFWELNTGGISFIDIRTTYGNVFYDISFDFDETTGIVKFELTGVTNAPSFFTDAIQPLLDILIGSEAGYYTVNSGNYFNFPNKTFGLINIDDPRMKIDFWTF</sequence>
<gene>
    <name evidence="2" type="ORF">Q4Q39_00140</name>
</gene>